<dbReference type="RefSeq" id="WP_020041863.1">
    <property type="nucleotide sequence ID" value="NZ_KE557288.1"/>
</dbReference>
<feature type="transmembrane region" description="Helical" evidence="1">
    <location>
        <begin position="108"/>
        <end position="128"/>
    </location>
</feature>
<feature type="transmembrane region" description="Helical" evidence="1">
    <location>
        <begin position="21"/>
        <end position="38"/>
    </location>
</feature>
<accession>S9Q351</accession>
<dbReference type="OrthoDB" id="7877480at2"/>
<dbReference type="Proteomes" id="UP000015347">
    <property type="component" value="Unassembled WGS sequence"/>
</dbReference>
<name>S9Q351_9RHOB</name>
<evidence type="ECO:0000313" key="3">
    <source>
        <dbReference type="Proteomes" id="UP000015347"/>
    </source>
</evidence>
<comment type="caution">
    <text evidence="2">The sequence shown here is derived from an EMBL/GenBank/DDBJ whole genome shotgun (WGS) entry which is preliminary data.</text>
</comment>
<keyword evidence="1" id="KW-0472">Membrane</keyword>
<dbReference type="HOGENOM" id="CLU_975567_0_0_5"/>
<organism evidence="2 3">
    <name type="scientific">Salipiger mucosus DSM 16094</name>
    <dbReference type="NCBI Taxonomy" id="1123237"/>
    <lineage>
        <taxon>Bacteria</taxon>
        <taxon>Pseudomonadati</taxon>
        <taxon>Pseudomonadota</taxon>
        <taxon>Alphaproteobacteria</taxon>
        <taxon>Rhodobacterales</taxon>
        <taxon>Roseobacteraceae</taxon>
        <taxon>Salipiger</taxon>
    </lineage>
</organism>
<evidence type="ECO:0000313" key="2">
    <source>
        <dbReference type="EMBL" id="EPX75756.1"/>
    </source>
</evidence>
<dbReference type="AlphaFoldDB" id="S9Q351"/>
<sequence>MGRDTDTDEQTRHARNSPLDSGVGVLCLAAFPMILLLFQGSATTAFVALIQIGLFLLGARLIHRGQEVQRAYEAGALAQAPHIPRKMIGCIVIGAVVMVMAGRHFVSLHIPLGFGALATWLGIVAFGMDPLRERGDAARAARIRKEDATGFAEAETALIAAADEIASLGDAELERQVAAIKRGILALVRALCDDSDERRRLRKPVMRLAELLERENAQLQAAWPTENRAAARKRYLTRVQALAEAFEERARRKSTRGARDSMEIEADLLWHRMRQDRAA</sequence>
<dbReference type="STRING" id="1123237.Salmuc_05394"/>
<dbReference type="EMBL" id="APVH01000068">
    <property type="protein sequence ID" value="EPX75756.1"/>
    <property type="molecule type" value="Genomic_DNA"/>
</dbReference>
<protein>
    <submittedName>
        <fullName evidence="2">Uncharacterized protein</fullName>
    </submittedName>
</protein>
<keyword evidence="1" id="KW-0812">Transmembrane</keyword>
<evidence type="ECO:0000256" key="1">
    <source>
        <dbReference type="SAM" id="Phobius"/>
    </source>
</evidence>
<gene>
    <name evidence="2" type="ORF">Salmuc_05394</name>
</gene>
<feature type="transmembrane region" description="Helical" evidence="1">
    <location>
        <begin position="44"/>
        <end position="62"/>
    </location>
</feature>
<proteinExistence type="predicted"/>
<keyword evidence="3" id="KW-1185">Reference proteome</keyword>
<keyword evidence="1" id="KW-1133">Transmembrane helix</keyword>
<dbReference type="eggNOG" id="COG4915">
    <property type="taxonomic scope" value="Bacteria"/>
</dbReference>
<reference evidence="3" key="1">
    <citation type="journal article" date="2014" name="Stand. Genomic Sci.">
        <title>Genome sequence of the exopolysaccharide-producing Salipiger mucosus type strain (DSM 16094(T)), a moderately halophilic member of the Roseobacter clade.</title>
        <authorList>
            <person name="Riedel T."/>
            <person name="Spring S."/>
            <person name="Fiebig A."/>
            <person name="Petersen J."/>
            <person name="Kyrpides N.C."/>
            <person name="Goker M."/>
            <person name="Klenk H.P."/>
        </authorList>
    </citation>
    <scope>NUCLEOTIDE SEQUENCE [LARGE SCALE GENOMIC DNA]</scope>
    <source>
        <strain evidence="3">DSM 16094</strain>
    </source>
</reference>